<sequence length="370" mass="41327">MDQEHSNRLTTIQQQVKNHNLDALIISDKASIDYYTGVIFDPMERFWLLIIQPEKDPQIIANKLFVFDELAEIDVTWVDDNYTITEAFANLADFPATDAPLRIGVDKLWRADQLLALAKTYNQATFEVGSDLVDAQRAIKTAEEQEKMRKASDINDRAMARLIEEVLPLGLDELAAVDKLARIYDEEGADAGFSFEPIIAYGPNGADPHHESDHTLPKRGDSIVIDIGCKHEGYCSDMTRTVYYGEPSAEAKRVYDIVLEANLRGIDAVKVGETSANVDAAARDYITAQGYGDQFTHRLGHFIGREVHEKGDVSKANTDTIKDGNIFSIEPGIYLTGNTAVRIEDLVIAHDGRTENLNHFTKDMIIIQPK</sequence>
<dbReference type="InterPro" id="IPR036005">
    <property type="entry name" value="Creatinase/aminopeptidase-like"/>
</dbReference>
<keyword evidence="3" id="KW-0645">Protease</keyword>
<protein>
    <submittedName>
        <fullName evidence="3">Aminopeptidase P family protein</fullName>
    </submittedName>
</protein>
<dbReference type="InterPro" id="IPR000587">
    <property type="entry name" value="Creatinase_N"/>
</dbReference>
<dbReference type="InterPro" id="IPR050659">
    <property type="entry name" value="Peptidase_M24B"/>
</dbReference>
<accession>A0A2J9PND2</accession>
<organism evidence="3 4">
    <name type="scientific">Aerococcus viridans</name>
    <dbReference type="NCBI Taxonomy" id="1377"/>
    <lineage>
        <taxon>Bacteria</taxon>
        <taxon>Bacillati</taxon>
        <taxon>Bacillota</taxon>
        <taxon>Bacilli</taxon>
        <taxon>Lactobacillales</taxon>
        <taxon>Aerococcaceae</taxon>
        <taxon>Aerococcus</taxon>
    </lineage>
</organism>
<dbReference type="AlphaFoldDB" id="A0A2J9PND2"/>
<dbReference type="Gene3D" id="3.40.350.10">
    <property type="entry name" value="Creatinase/prolidase N-terminal domain"/>
    <property type="match status" value="1"/>
</dbReference>
<dbReference type="EMBL" id="NBTM02000001">
    <property type="protein sequence ID" value="PNL91853.1"/>
    <property type="molecule type" value="Genomic_DNA"/>
</dbReference>
<feature type="domain" description="Peptidase M24" evidence="1">
    <location>
        <begin position="146"/>
        <end position="349"/>
    </location>
</feature>
<feature type="domain" description="Creatinase N-terminal" evidence="2">
    <location>
        <begin position="8"/>
        <end position="139"/>
    </location>
</feature>
<dbReference type="SUPFAM" id="SSF53092">
    <property type="entry name" value="Creatinase/prolidase N-terminal domain"/>
    <property type="match status" value="1"/>
</dbReference>
<dbReference type="SUPFAM" id="SSF55920">
    <property type="entry name" value="Creatinase/aminopeptidase"/>
    <property type="match status" value="1"/>
</dbReference>
<dbReference type="Pfam" id="PF01321">
    <property type="entry name" value="Creatinase_N"/>
    <property type="match status" value="1"/>
</dbReference>
<proteinExistence type="predicted"/>
<dbReference type="Pfam" id="PF00557">
    <property type="entry name" value="Peptidase_M24"/>
    <property type="match status" value="1"/>
</dbReference>
<evidence type="ECO:0000259" key="1">
    <source>
        <dbReference type="Pfam" id="PF00557"/>
    </source>
</evidence>
<reference evidence="4" key="1">
    <citation type="submission" date="2017-12" db="EMBL/GenBank/DDBJ databases">
        <title>FDA dAtabase for Regulatory Grade micrObial Sequences (FDA-ARGOS): Supporting development and validation of Infectious Disease Dx tests.</title>
        <authorList>
            <person name="Hoffmann M."/>
            <person name="Allard M."/>
            <person name="Evans P."/>
            <person name="Brown E."/>
            <person name="Tallon L."/>
            <person name="Sadzewicz L."/>
            <person name="Sengamalay N."/>
            <person name="Ott S."/>
            <person name="Godinez A."/>
            <person name="Nagaraj S."/>
            <person name="Vavikolanu K."/>
            <person name="Aluvathingal J."/>
            <person name="Nadendla S."/>
            <person name="Sichtig H."/>
        </authorList>
    </citation>
    <scope>NUCLEOTIDE SEQUENCE [LARGE SCALE GENOMIC DNA]</scope>
    <source>
        <strain evidence="4">FDAARGOS_249</strain>
    </source>
</reference>
<dbReference type="PANTHER" id="PTHR46112">
    <property type="entry name" value="AMINOPEPTIDASE"/>
    <property type="match status" value="1"/>
</dbReference>
<dbReference type="PANTHER" id="PTHR46112:SF3">
    <property type="entry name" value="AMINOPEPTIDASE YPDF"/>
    <property type="match status" value="1"/>
</dbReference>
<gene>
    <name evidence="3" type="ORF">A6J77_006285</name>
</gene>
<comment type="caution">
    <text evidence="3">The sequence shown here is derived from an EMBL/GenBank/DDBJ whole genome shotgun (WGS) entry which is preliminary data.</text>
</comment>
<dbReference type="Gene3D" id="3.90.230.10">
    <property type="entry name" value="Creatinase/methionine aminopeptidase superfamily"/>
    <property type="match status" value="1"/>
</dbReference>
<dbReference type="RefSeq" id="WP_083069155.1">
    <property type="nucleotide sequence ID" value="NZ_JALXKY010000001.1"/>
</dbReference>
<evidence type="ECO:0000313" key="3">
    <source>
        <dbReference type="EMBL" id="PNL91853.1"/>
    </source>
</evidence>
<dbReference type="Proteomes" id="UP000192813">
    <property type="component" value="Unassembled WGS sequence"/>
</dbReference>
<keyword evidence="3" id="KW-0378">Hydrolase</keyword>
<evidence type="ECO:0000259" key="2">
    <source>
        <dbReference type="Pfam" id="PF01321"/>
    </source>
</evidence>
<keyword evidence="3" id="KW-0031">Aminopeptidase</keyword>
<dbReference type="InterPro" id="IPR029149">
    <property type="entry name" value="Creatin/AminoP/Spt16_N"/>
</dbReference>
<dbReference type="GO" id="GO:0004177">
    <property type="term" value="F:aminopeptidase activity"/>
    <property type="evidence" value="ECO:0007669"/>
    <property type="project" value="UniProtKB-KW"/>
</dbReference>
<dbReference type="InterPro" id="IPR000994">
    <property type="entry name" value="Pept_M24"/>
</dbReference>
<name>A0A2J9PND2_9LACT</name>
<evidence type="ECO:0000313" key="4">
    <source>
        <dbReference type="Proteomes" id="UP000192813"/>
    </source>
</evidence>